<accession>A0A2T5M2C1</accession>
<dbReference type="GeneID" id="63809301"/>
<organism evidence="2 3">
    <name type="scientific">Aspergillus ochraceoroseus IBT 24754</name>
    <dbReference type="NCBI Taxonomy" id="1392256"/>
    <lineage>
        <taxon>Eukaryota</taxon>
        <taxon>Fungi</taxon>
        <taxon>Dikarya</taxon>
        <taxon>Ascomycota</taxon>
        <taxon>Pezizomycotina</taxon>
        <taxon>Eurotiomycetes</taxon>
        <taxon>Eurotiomycetidae</taxon>
        <taxon>Eurotiales</taxon>
        <taxon>Aspergillaceae</taxon>
        <taxon>Aspergillus</taxon>
        <taxon>Aspergillus subgen. Nidulantes</taxon>
    </lineage>
</organism>
<gene>
    <name evidence="2" type="ORF">P175DRAFT_0141823</name>
</gene>
<dbReference type="AlphaFoldDB" id="A0A2T5M2C1"/>
<dbReference type="Proteomes" id="UP000244073">
    <property type="component" value="Unassembled WGS sequence"/>
</dbReference>
<dbReference type="VEuPathDB" id="FungiDB:P175DRAFT_0141823"/>
<protein>
    <submittedName>
        <fullName evidence="2">Uncharacterized protein</fullName>
    </submittedName>
</protein>
<evidence type="ECO:0000256" key="1">
    <source>
        <dbReference type="SAM" id="MobiDB-lite"/>
    </source>
</evidence>
<dbReference type="RefSeq" id="XP_040754077.1">
    <property type="nucleotide sequence ID" value="XM_040892419.1"/>
</dbReference>
<dbReference type="EMBL" id="MSFN02000002">
    <property type="protein sequence ID" value="PTU22685.1"/>
    <property type="molecule type" value="Genomic_DNA"/>
</dbReference>
<reference evidence="2 3" key="1">
    <citation type="journal article" date="2018" name="Proc. Natl. Acad. Sci. U.S.A.">
        <title>Linking secondary metabolites to gene clusters through genome sequencing of six diverse Aspergillus species.</title>
        <authorList>
            <person name="Kaerboelling I."/>
            <person name="Vesth T.C."/>
            <person name="Frisvad J.C."/>
            <person name="Nybo J.L."/>
            <person name="Theobald S."/>
            <person name="Kuo A."/>
            <person name="Bowyer P."/>
            <person name="Matsuda Y."/>
            <person name="Mondo S."/>
            <person name="Lyhne E.K."/>
            <person name="Kogle M.E."/>
            <person name="Clum A."/>
            <person name="Lipzen A."/>
            <person name="Salamov A."/>
            <person name="Ngan C.Y."/>
            <person name="Daum C."/>
            <person name="Chiniquy J."/>
            <person name="Barry K."/>
            <person name="LaButti K."/>
            <person name="Haridas S."/>
            <person name="Simmons B.A."/>
            <person name="Magnuson J.K."/>
            <person name="Mortensen U.H."/>
            <person name="Larsen T.O."/>
            <person name="Grigoriev I.V."/>
            <person name="Baker S.E."/>
            <person name="Andersen M.R."/>
        </authorList>
    </citation>
    <scope>NUCLEOTIDE SEQUENCE [LARGE SCALE GENOMIC DNA]</scope>
    <source>
        <strain evidence="2 3">IBT 24754</strain>
    </source>
</reference>
<name>A0A2T5M2C1_9EURO</name>
<feature type="region of interest" description="Disordered" evidence="1">
    <location>
        <begin position="30"/>
        <end position="55"/>
    </location>
</feature>
<comment type="caution">
    <text evidence="2">The sequence shown here is derived from an EMBL/GenBank/DDBJ whole genome shotgun (WGS) entry which is preliminary data.</text>
</comment>
<proteinExistence type="predicted"/>
<evidence type="ECO:0000313" key="3">
    <source>
        <dbReference type="Proteomes" id="UP000244073"/>
    </source>
</evidence>
<feature type="compositionally biased region" description="Low complexity" evidence="1">
    <location>
        <begin position="36"/>
        <end position="48"/>
    </location>
</feature>
<evidence type="ECO:0000313" key="2">
    <source>
        <dbReference type="EMBL" id="PTU22685.1"/>
    </source>
</evidence>
<sequence length="158" mass="18030">MPIMHPDSTRICPDDLTCLDEIIECQASDHPASHVGGSSPSSSPSAQGSSGGRQKKWYTWRGEEIGKASRRYPFWLEGFRLQKIQSQRKERMYRVLRRQVCTDYGVPSQWQDCAWILDFSFSFCFFASKIFPPCKLFFFDCPNNFKGRGLNLSLAAVG</sequence>